<keyword evidence="6 9" id="KW-0505">Motor protein</keyword>
<dbReference type="SUPFAM" id="SSF52540">
    <property type="entry name" value="P-loop containing nucleoside triphosphate hydrolases"/>
    <property type="match status" value="1"/>
</dbReference>
<evidence type="ECO:0000256" key="11">
    <source>
        <dbReference type="SAM" id="MobiDB-lite"/>
    </source>
</evidence>
<name>D7FUD3_ECTSI</name>
<dbReference type="Proteomes" id="UP000002630">
    <property type="component" value="Linkage Group LG09"/>
</dbReference>
<evidence type="ECO:0000256" key="8">
    <source>
        <dbReference type="ARBA" id="ARBA00034704"/>
    </source>
</evidence>
<evidence type="ECO:0000256" key="9">
    <source>
        <dbReference type="PROSITE-ProRule" id="PRU00283"/>
    </source>
</evidence>
<dbReference type="SMART" id="SM00129">
    <property type="entry name" value="KISc"/>
    <property type="match status" value="1"/>
</dbReference>
<feature type="region of interest" description="Disordered" evidence="11">
    <location>
        <begin position="427"/>
        <end position="478"/>
    </location>
</feature>
<feature type="compositionally biased region" description="Low complexity" evidence="11">
    <location>
        <begin position="453"/>
        <end position="470"/>
    </location>
</feature>
<dbReference type="EMBL" id="FN649734">
    <property type="protein sequence ID" value="CBJ26203.1"/>
    <property type="molecule type" value="Genomic_DNA"/>
</dbReference>
<comment type="subcellular location">
    <subcellularLocation>
        <location evidence="1">Cytoplasm</location>
        <location evidence="1">Cytoskeleton</location>
    </subcellularLocation>
</comment>
<keyword evidence="4 9" id="KW-0547">Nucleotide-binding</keyword>
<feature type="region of interest" description="Disordered" evidence="11">
    <location>
        <begin position="1"/>
        <end position="60"/>
    </location>
</feature>
<evidence type="ECO:0000256" key="5">
    <source>
        <dbReference type="ARBA" id="ARBA00022840"/>
    </source>
</evidence>
<dbReference type="PANTHER" id="PTHR47968">
    <property type="entry name" value="CENTROMERE PROTEIN E"/>
    <property type="match status" value="1"/>
</dbReference>
<dbReference type="PROSITE" id="PS50067">
    <property type="entry name" value="KINESIN_MOTOR_2"/>
    <property type="match status" value="1"/>
</dbReference>
<keyword evidence="7" id="KW-0206">Cytoskeleton</keyword>
<comment type="similarity">
    <text evidence="8">Belongs to the TRAFAC class myosin-kinesin ATPase superfamily. Kinesin family. KIN-5/BimC subfamily.</text>
</comment>
<keyword evidence="5 9" id="KW-0067">ATP-binding</keyword>
<dbReference type="InterPro" id="IPR019821">
    <property type="entry name" value="Kinesin_motor_CS"/>
</dbReference>
<evidence type="ECO:0000313" key="13">
    <source>
        <dbReference type="EMBL" id="CBJ26203.1"/>
    </source>
</evidence>
<keyword evidence="14" id="KW-1185">Reference proteome</keyword>
<evidence type="ECO:0000259" key="12">
    <source>
        <dbReference type="PROSITE" id="PS50067"/>
    </source>
</evidence>
<proteinExistence type="inferred from homology"/>
<feature type="compositionally biased region" description="Low complexity" evidence="11">
    <location>
        <begin position="591"/>
        <end position="630"/>
    </location>
</feature>
<feature type="coiled-coil region" evidence="10">
    <location>
        <begin position="775"/>
        <end position="810"/>
    </location>
</feature>
<dbReference type="InParanoid" id="D7FUD3"/>
<dbReference type="CDD" id="cd01369">
    <property type="entry name" value="KISc_KHC_KIF5"/>
    <property type="match status" value="1"/>
</dbReference>
<evidence type="ECO:0000256" key="10">
    <source>
        <dbReference type="SAM" id="Coils"/>
    </source>
</evidence>
<dbReference type="GO" id="GO:0007010">
    <property type="term" value="P:cytoskeleton organization"/>
    <property type="evidence" value="ECO:0007669"/>
    <property type="project" value="UniProtKB-ARBA"/>
</dbReference>
<feature type="compositionally biased region" description="Gly residues" evidence="11">
    <location>
        <begin position="631"/>
        <end position="640"/>
    </location>
</feature>
<evidence type="ECO:0000256" key="1">
    <source>
        <dbReference type="ARBA" id="ARBA00004245"/>
    </source>
</evidence>
<dbReference type="GO" id="GO:0008017">
    <property type="term" value="F:microtubule binding"/>
    <property type="evidence" value="ECO:0007669"/>
    <property type="project" value="InterPro"/>
</dbReference>
<feature type="region of interest" description="Disordered" evidence="11">
    <location>
        <begin position="575"/>
        <end position="708"/>
    </location>
</feature>
<keyword evidence="10" id="KW-0175">Coiled coil</keyword>
<organism evidence="13 14">
    <name type="scientific">Ectocarpus siliculosus</name>
    <name type="common">Brown alga</name>
    <name type="synonym">Conferva siliculosa</name>
    <dbReference type="NCBI Taxonomy" id="2880"/>
    <lineage>
        <taxon>Eukaryota</taxon>
        <taxon>Sar</taxon>
        <taxon>Stramenopiles</taxon>
        <taxon>Ochrophyta</taxon>
        <taxon>PX clade</taxon>
        <taxon>Phaeophyceae</taxon>
        <taxon>Ectocarpales</taxon>
        <taxon>Ectocarpaceae</taxon>
        <taxon>Ectocarpus</taxon>
    </lineage>
</organism>
<feature type="binding site" evidence="9">
    <location>
        <begin position="140"/>
        <end position="147"/>
    </location>
    <ligand>
        <name>ATP</name>
        <dbReference type="ChEBI" id="CHEBI:30616"/>
    </ligand>
</feature>
<dbReference type="Pfam" id="PF00225">
    <property type="entry name" value="Kinesin"/>
    <property type="match status" value="1"/>
</dbReference>
<dbReference type="PRINTS" id="PR00380">
    <property type="entry name" value="KINESINHEAVY"/>
</dbReference>
<dbReference type="OMA" id="LNAFEIC"/>
<dbReference type="GO" id="GO:0003777">
    <property type="term" value="F:microtubule motor activity"/>
    <property type="evidence" value="ECO:0007669"/>
    <property type="project" value="InterPro"/>
</dbReference>
<keyword evidence="3" id="KW-0493">Microtubule</keyword>
<evidence type="ECO:0000256" key="7">
    <source>
        <dbReference type="ARBA" id="ARBA00023212"/>
    </source>
</evidence>
<evidence type="ECO:0000256" key="6">
    <source>
        <dbReference type="ARBA" id="ARBA00023175"/>
    </source>
</evidence>
<dbReference type="STRING" id="2880.D7FUD3"/>
<feature type="coiled-coil region" evidence="10">
    <location>
        <begin position="849"/>
        <end position="908"/>
    </location>
</feature>
<evidence type="ECO:0000256" key="3">
    <source>
        <dbReference type="ARBA" id="ARBA00022701"/>
    </source>
</evidence>
<feature type="region of interest" description="Disordered" evidence="11">
    <location>
        <begin position="919"/>
        <end position="1035"/>
    </location>
</feature>
<dbReference type="AlphaFoldDB" id="D7FUD3"/>
<dbReference type="EMBL" id="FN648453">
    <property type="protein sequence ID" value="CBJ26203.1"/>
    <property type="molecule type" value="Genomic_DNA"/>
</dbReference>
<dbReference type="OrthoDB" id="3176171at2759"/>
<dbReference type="FunFam" id="3.40.850.10:FF:000019">
    <property type="entry name" value="Kinesin-like protein KIN-5D"/>
    <property type="match status" value="1"/>
</dbReference>
<accession>D7FUD3</accession>
<feature type="compositionally biased region" description="Low complexity" evidence="11">
    <location>
        <begin position="982"/>
        <end position="991"/>
    </location>
</feature>
<dbReference type="InterPro" id="IPR001752">
    <property type="entry name" value="Kinesin_motor_dom"/>
</dbReference>
<evidence type="ECO:0000313" key="14">
    <source>
        <dbReference type="Proteomes" id="UP000002630"/>
    </source>
</evidence>
<protein>
    <submittedName>
        <fullName evidence="13">Kinesin (Subfamily)</fullName>
    </submittedName>
</protein>
<keyword evidence="2" id="KW-0963">Cytoplasm</keyword>
<dbReference type="InterPro" id="IPR027640">
    <property type="entry name" value="Kinesin-like_fam"/>
</dbReference>
<sequence length="1035" mass="110465">MATQPTPTRARTPSGRRSPVASVAGSESSAVTDSERKTPNGIGAGGFAGAGGSGGGGDRTNSAVRVVVRVRPQNKKEIEAGGTVCVTFPSEETIELKDSKKTYDRVFDPSATQQQVFDYVAKPLVSDLFDGYNGTIFAYGQTSSGKTHTMEGPSIHDAELAGVIPRTVREIFFAVAEAPDSVEFVIKVSYIEIYMEKIRDLLDSYHTKMNLPVREDKQRGVYVAGATEEYVTSADELIAVMSAGAKNRVTAATGMNQGSSRSHSVFIISVQQRDVNDSSTKTGMLFLVDLAGSEMVKKTHATGQVLNEAKTINKSLSALGQVINALTDEKKPHVPYRDSKLTRVLQNSLGGNSKTCLIVNCSPSSFNEAETLSTLRFGSRAKRIQNKAVVNETRSVEELGALLAKAESAFDMQQTYIAALEKQLRTYKNGGGEPPRPPPSPASGVEAGGEEGSPGTAAAGAPEATAAAAKEAARPPQDEEAANAIRLLTKRNHELQAEVEEEKAEVKRREKVSNELRQVLQEKEDLLNEAASLFREAEGVHSARREAFLAEKADMEADLEEQSLRLDKLSGENARLAEELREMTGDLPEVTSSSSSSQSTNNKAAAAASKSQGLGASLSSAGQTETSSSGAGSGGGGGSGDVVSEGGAAGSDEPSREANAAGDGEATSPELTGDMASATSAGKMLAPPARGPGAAAGGPVEGGTAVEGTVAAEEMEKLDCLALESAGASEAAISLVLEREERWRERDARLIAEQWRSMQRAQQLLVQKEVSARQLAANQQNCEHLQQDLEESVERRMEMEQDRAAEAQGDAADLERPKKEKIMLQQRLAQLSEVHRRLLWKFGEVELERAAFEKKVRNREVLIKQLEQDLVTASTKLKTQKEDTTKKLLAFRQEVAKLEQEAQRQKQLPSAHSHLERRAVRGGGGSHHAQEVKTLRGGNGRRSHDEARPWGGLGFDVKSNTYASESGLENPDDAGALGGRAGATAASDAWASPESRRSSTGATPRKGMEASPGGRARGEGFIERLLGTRGGTPKY</sequence>
<feature type="domain" description="Kinesin motor" evidence="12">
    <location>
        <begin position="63"/>
        <end position="384"/>
    </location>
</feature>
<gene>
    <name evidence="13" type="ORF">Esi_0027_0071</name>
</gene>
<feature type="compositionally biased region" description="Gly residues" evidence="11">
    <location>
        <begin position="42"/>
        <end position="58"/>
    </location>
</feature>
<dbReference type="PROSITE" id="PS00411">
    <property type="entry name" value="KINESIN_MOTOR_1"/>
    <property type="match status" value="1"/>
</dbReference>
<dbReference type="PANTHER" id="PTHR47968:SF17">
    <property type="entry name" value="KINESIN-LIKE PROTEIN"/>
    <property type="match status" value="1"/>
</dbReference>
<dbReference type="GO" id="GO:0007018">
    <property type="term" value="P:microtubule-based movement"/>
    <property type="evidence" value="ECO:0007669"/>
    <property type="project" value="InterPro"/>
</dbReference>
<dbReference type="InterPro" id="IPR027417">
    <property type="entry name" value="P-loop_NTPase"/>
</dbReference>
<feature type="compositionally biased region" description="Low complexity" evidence="11">
    <location>
        <begin position="1"/>
        <end position="31"/>
    </location>
</feature>
<reference evidence="13 14" key="1">
    <citation type="journal article" date="2010" name="Nature">
        <title>The Ectocarpus genome and the independent evolution of multicellularity in brown algae.</title>
        <authorList>
            <person name="Cock J.M."/>
            <person name="Sterck L."/>
            <person name="Rouze P."/>
            <person name="Scornet D."/>
            <person name="Allen A.E."/>
            <person name="Amoutzias G."/>
            <person name="Anthouard V."/>
            <person name="Artiguenave F."/>
            <person name="Aury J.M."/>
            <person name="Badger J.H."/>
            <person name="Beszteri B."/>
            <person name="Billiau K."/>
            <person name="Bonnet E."/>
            <person name="Bothwell J.H."/>
            <person name="Bowler C."/>
            <person name="Boyen C."/>
            <person name="Brownlee C."/>
            <person name="Carrano C.J."/>
            <person name="Charrier B."/>
            <person name="Cho G.Y."/>
            <person name="Coelho S.M."/>
            <person name="Collen J."/>
            <person name="Corre E."/>
            <person name="Da Silva C."/>
            <person name="Delage L."/>
            <person name="Delaroque N."/>
            <person name="Dittami S.M."/>
            <person name="Doulbeau S."/>
            <person name="Elias M."/>
            <person name="Farnham G."/>
            <person name="Gachon C.M."/>
            <person name="Gschloessl B."/>
            <person name="Heesch S."/>
            <person name="Jabbari K."/>
            <person name="Jubin C."/>
            <person name="Kawai H."/>
            <person name="Kimura K."/>
            <person name="Kloareg B."/>
            <person name="Kupper F.C."/>
            <person name="Lang D."/>
            <person name="Le Bail A."/>
            <person name="Leblanc C."/>
            <person name="Lerouge P."/>
            <person name="Lohr M."/>
            <person name="Lopez P.J."/>
            <person name="Martens C."/>
            <person name="Maumus F."/>
            <person name="Michel G."/>
            <person name="Miranda-Saavedra D."/>
            <person name="Morales J."/>
            <person name="Moreau H."/>
            <person name="Motomura T."/>
            <person name="Nagasato C."/>
            <person name="Napoli C.A."/>
            <person name="Nelson D.R."/>
            <person name="Nyvall-Collen P."/>
            <person name="Peters A.F."/>
            <person name="Pommier C."/>
            <person name="Potin P."/>
            <person name="Poulain J."/>
            <person name="Quesneville H."/>
            <person name="Read B."/>
            <person name="Rensing S.A."/>
            <person name="Ritter A."/>
            <person name="Rousvoal S."/>
            <person name="Samanta M."/>
            <person name="Samson G."/>
            <person name="Schroeder D.C."/>
            <person name="Segurens B."/>
            <person name="Strittmatter M."/>
            <person name="Tonon T."/>
            <person name="Tregear J.W."/>
            <person name="Valentin K."/>
            <person name="von Dassow P."/>
            <person name="Yamagishi T."/>
            <person name="Van de Peer Y."/>
            <person name="Wincker P."/>
        </authorList>
    </citation>
    <scope>NUCLEOTIDE SEQUENCE [LARGE SCALE GENOMIC DNA]</scope>
    <source>
        <strain evidence="14">Ec32 / CCAP1310/4</strain>
    </source>
</reference>
<dbReference type="eggNOG" id="KOG0240">
    <property type="taxonomic scope" value="Eukaryota"/>
</dbReference>
<evidence type="ECO:0000256" key="4">
    <source>
        <dbReference type="ARBA" id="ARBA00022741"/>
    </source>
</evidence>
<dbReference type="InterPro" id="IPR036961">
    <property type="entry name" value="Kinesin_motor_dom_sf"/>
</dbReference>
<dbReference type="GO" id="GO:0005874">
    <property type="term" value="C:microtubule"/>
    <property type="evidence" value="ECO:0007669"/>
    <property type="project" value="UniProtKB-KW"/>
</dbReference>
<dbReference type="GO" id="GO:0005524">
    <property type="term" value="F:ATP binding"/>
    <property type="evidence" value="ECO:0007669"/>
    <property type="project" value="UniProtKB-UniRule"/>
</dbReference>
<evidence type="ECO:0000256" key="2">
    <source>
        <dbReference type="ARBA" id="ARBA00022490"/>
    </source>
</evidence>
<feature type="compositionally biased region" description="Basic and acidic residues" evidence="11">
    <location>
        <begin position="575"/>
        <end position="584"/>
    </location>
</feature>
<dbReference type="Gene3D" id="3.40.850.10">
    <property type="entry name" value="Kinesin motor domain"/>
    <property type="match status" value="1"/>
</dbReference>